<dbReference type="EMBL" id="LBWP01000005">
    <property type="protein sequence ID" value="KKR11611.1"/>
    <property type="molecule type" value="Genomic_DNA"/>
</dbReference>
<evidence type="ECO:0000256" key="1">
    <source>
        <dbReference type="SAM" id="Phobius"/>
    </source>
</evidence>
<evidence type="ECO:0000313" key="2">
    <source>
        <dbReference type="EMBL" id="KKR11611.1"/>
    </source>
</evidence>
<protein>
    <submittedName>
        <fullName evidence="2">Uncharacterized protein</fullName>
    </submittedName>
</protein>
<feature type="transmembrane region" description="Helical" evidence="1">
    <location>
        <begin position="12"/>
        <end position="30"/>
    </location>
</feature>
<reference evidence="2 3" key="1">
    <citation type="journal article" date="2015" name="Nature">
        <title>rRNA introns, odd ribosomes, and small enigmatic genomes across a large radiation of phyla.</title>
        <authorList>
            <person name="Brown C.T."/>
            <person name="Hug L.A."/>
            <person name="Thomas B.C."/>
            <person name="Sharon I."/>
            <person name="Castelle C.J."/>
            <person name="Singh A."/>
            <person name="Wilkins M.J."/>
            <person name="Williams K.H."/>
            <person name="Banfield J.F."/>
        </authorList>
    </citation>
    <scope>NUCLEOTIDE SEQUENCE [LARGE SCALE GENOMIC DNA]</scope>
</reference>
<gene>
    <name evidence="2" type="ORF">UT39_C0005G0046</name>
</gene>
<proteinExistence type="predicted"/>
<sequence length="172" mass="18900">MQIKILGNRKLLMILPLVIVFLLVVGLITYRPSVTGNISDNNLVSLKPQADGENDAIFSANLETEDFLYEKSVSLIIQISKADNSYLENPVYQGVKESLLNRVSGEISPLGSDIKIRVLKVFVNSDKLSGTVYLGLDGGPQKIARVTISYYKNSQGEWKLSDFHLGRPVSGG</sequence>
<accession>A0A0G0NFP2</accession>
<dbReference type="AlphaFoldDB" id="A0A0G0NFP2"/>
<evidence type="ECO:0000313" key="3">
    <source>
        <dbReference type="Proteomes" id="UP000034246"/>
    </source>
</evidence>
<dbReference type="Proteomes" id="UP000034246">
    <property type="component" value="Unassembled WGS sequence"/>
</dbReference>
<comment type="caution">
    <text evidence="2">The sequence shown here is derived from an EMBL/GenBank/DDBJ whole genome shotgun (WGS) entry which is preliminary data.</text>
</comment>
<keyword evidence="1" id="KW-0472">Membrane</keyword>
<organism evidence="2 3">
    <name type="scientific">Candidatus Woesebacteria bacterium GW2011_GWA1_39_21</name>
    <dbReference type="NCBI Taxonomy" id="1618550"/>
    <lineage>
        <taxon>Bacteria</taxon>
        <taxon>Candidatus Woeseibacteriota</taxon>
    </lineage>
</organism>
<dbReference type="STRING" id="1618550.UT39_C0005G0046"/>
<keyword evidence="1" id="KW-0812">Transmembrane</keyword>
<name>A0A0G0NFP2_9BACT</name>
<keyword evidence="1" id="KW-1133">Transmembrane helix</keyword>